<feature type="non-terminal residue" evidence="1">
    <location>
        <position position="44"/>
    </location>
</feature>
<reference evidence="1 2" key="1">
    <citation type="submission" date="2014-04" db="EMBL/GenBank/DDBJ databases">
        <title>Genome evolution of avian class.</title>
        <authorList>
            <person name="Zhang G."/>
            <person name="Li C."/>
        </authorList>
    </citation>
    <scope>NUCLEOTIDE SEQUENCE [LARGE SCALE GENOMIC DNA]</scope>
    <source>
        <strain evidence="1">BGI_N337</strain>
    </source>
</reference>
<name>A0A091UAA8_PHORB</name>
<accession>A0A091UAA8</accession>
<evidence type="ECO:0000313" key="1">
    <source>
        <dbReference type="EMBL" id="KFQ87451.1"/>
    </source>
</evidence>
<dbReference type="EMBL" id="KK424580">
    <property type="protein sequence ID" value="KFQ87451.1"/>
    <property type="molecule type" value="Genomic_DNA"/>
</dbReference>
<feature type="non-terminal residue" evidence="1">
    <location>
        <position position="1"/>
    </location>
</feature>
<sequence>GTADSEVNTWIPGRFEINGSRIHVFPFIKIRAWKSLAELLNLIS</sequence>
<proteinExistence type="predicted"/>
<keyword evidence="2" id="KW-1185">Reference proteome</keyword>
<dbReference type="AlphaFoldDB" id="A0A091UAA8"/>
<organism evidence="1 2">
    <name type="scientific">Phoenicopterus ruber ruber</name>
    <dbReference type="NCBI Taxonomy" id="9218"/>
    <lineage>
        <taxon>Eukaryota</taxon>
        <taxon>Metazoa</taxon>
        <taxon>Chordata</taxon>
        <taxon>Craniata</taxon>
        <taxon>Vertebrata</taxon>
        <taxon>Euteleostomi</taxon>
        <taxon>Archelosauria</taxon>
        <taxon>Archosauria</taxon>
        <taxon>Dinosauria</taxon>
        <taxon>Saurischia</taxon>
        <taxon>Theropoda</taxon>
        <taxon>Coelurosauria</taxon>
        <taxon>Aves</taxon>
        <taxon>Neognathae</taxon>
        <taxon>Neoaves</taxon>
        <taxon>Mirandornithes</taxon>
        <taxon>Phoenicopteriformes</taxon>
        <taxon>Phoenicopteridae</taxon>
        <taxon>Phoenicopterus</taxon>
    </lineage>
</organism>
<dbReference type="OrthoDB" id="10367361at2759"/>
<dbReference type="Proteomes" id="UP000053700">
    <property type="component" value="Unassembled WGS sequence"/>
</dbReference>
<gene>
    <name evidence="1" type="ORF">N337_03786</name>
</gene>
<evidence type="ECO:0000313" key="2">
    <source>
        <dbReference type="Proteomes" id="UP000053700"/>
    </source>
</evidence>
<protein>
    <submittedName>
        <fullName evidence="1">Uncharacterized protein</fullName>
    </submittedName>
</protein>